<proteinExistence type="predicted"/>
<dbReference type="Pfam" id="PF14418">
    <property type="entry name" value="OHA"/>
    <property type="match status" value="1"/>
</dbReference>
<evidence type="ECO:0000313" key="3">
    <source>
        <dbReference type="Proteomes" id="UP000076004"/>
    </source>
</evidence>
<feature type="domain" description="HTH OST-type" evidence="1">
    <location>
        <begin position="424"/>
        <end position="500"/>
    </location>
</feature>
<gene>
    <name evidence="2" type="ORF">PGSY75_1438800</name>
</gene>
<dbReference type="VEuPathDB" id="PlasmoDB:PGABG01_1437600"/>
<dbReference type="GeneID" id="29778678"/>
<dbReference type="EMBL" id="LVLB01000015">
    <property type="protein sequence ID" value="KYN95982.1"/>
    <property type="molecule type" value="Genomic_DNA"/>
</dbReference>
<dbReference type="Gene3D" id="3.30.420.610">
    <property type="entry name" value="LOTUS domain-like"/>
    <property type="match status" value="1"/>
</dbReference>
<evidence type="ECO:0000313" key="2">
    <source>
        <dbReference type="EMBL" id="KYN95982.1"/>
    </source>
</evidence>
<name>A0A151LAK0_9APIC</name>
<reference evidence="2 3" key="1">
    <citation type="journal article" date="2016" name="Nat. Commun.">
        <title>Genomes of cryptic chimpanzee Plasmodium species reveal key evolutionary events leading to human malaria.</title>
        <authorList>
            <person name="Sundararaman S.A."/>
            <person name="Plenderleith L.J."/>
            <person name="Liu W."/>
            <person name="Loy D.E."/>
            <person name="Learn G.H."/>
            <person name="Li Y."/>
            <person name="Shaw K.S."/>
            <person name="Ayouba A."/>
            <person name="Peeters M."/>
            <person name="Speede S."/>
            <person name="Shaw G.M."/>
            <person name="Bushman F.D."/>
            <person name="Brisson D."/>
            <person name="Rayner J.C."/>
            <person name="Sharp P.M."/>
            <person name="Hahn B.H."/>
        </authorList>
    </citation>
    <scope>NUCLEOTIDE SEQUENCE [LARGE SCALE GENOMIC DNA]</scope>
    <source>
        <strain evidence="2 3">SY75</strain>
    </source>
</reference>
<dbReference type="RefSeq" id="XP_018639448.1">
    <property type="nucleotide sequence ID" value="XM_018788076.1"/>
</dbReference>
<dbReference type="InterPro" id="IPR041966">
    <property type="entry name" value="LOTUS-like"/>
</dbReference>
<dbReference type="AlphaFoldDB" id="A0A151LAK0"/>
<comment type="caution">
    <text evidence="2">The sequence shown here is derived from an EMBL/GenBank/DDBJ whole genome shotgun (WGS) entry which is preliminary data.</text>
</comment>
<dbReference type="PROSITE" id="PS51644">
    <property type="entry name" value="HTH_OST"/>
    <property type="match status" value="1"/>
</dbReference>
<dbReference type="KEGG" id="pgab:PGSY75_1438800"/>
<protein>
    <recommendedName>
        <fullName evidence="1">HTH OST-type domain-containing protein</fullName>
    </recommendedName>
</protein>
<dbReference type="Pfam" id="PF12872">
    <property type="entry name" value="OST-HTH"/>
    <property type="match status" value="1"/>
</dbReference>
<accession>A0A151LAK0</accession>
<organism evidence="2 3">
    <name type="scientific">Plasmodium gaboni</name>
    <dbReference type="NCBI Taxonomy" id="647221"/>
    <lineage>
        <taxon>Eukaryota</taxon>
        <taxon>Sar</taxon>
        <taxon>Alveolata</taxon>
        <taxon>Apicomplexa</taxon>
        <taxon>Aconoidasida</taxon>
        <taxon>Haemosporida</taxon>
        <taxon>Plasmodiidae</taxon>
        <taxon>Plasmodium</taxon>
        <taxon>Plasmodium (Laverania)</taxon>
    </lineage>
</organism>
<dbReference type="Proteomes" id="UP000076004">
    <property type="component" value="Chromosome 14"/>
</dbReference>
<sequence>MEDFTNYKEMNSYPDGTYIMPNKMENMYCCNLDTTPNFDEKYYNTEYVLPNNMSMPMWNNYNLNISNYNSAPQISEELIPNQLYSTMDDPSVGNTNYGTLNLRLCNKDRIFNANNERYGNVHENNMIRYQRSDMNNNAPRINRRSDFPRNTCHAKKNFKKNMLYDKYNRTRREPPFNMDMYGRNPNRNFSCNCLYIYRKIYKNRYDVVEMKQVHSELIYLIIKYLYYERILPEANEIKRKINKYFPDCTILNNNFINICKDDILDIFHTIKNDSQEKEDKKSKNYYKKTYNNENTCIYIKGISRDFFINPNDDNENISSYIPLIFIHIIDRFRLQSNDNNHKGGRYILAETLKHTGPYIFRTMKLGRIIHILQKCIDLNILSYFNNNIIPIFTSTSISKTYVSRLHVNQTPALKSHKENSINLIKSRISYLLYSFSEDKTKSKGFSLSRLPLIYKNVYKESINIDQIGYSKLTEFINNEMSDICYISTQHKFQCILLPVMEDDQKHRDKNAKLRKEEELKKSLEYIKNYRWERCISYLHYSNRLKDMNIEFELEYNYCNPTLEKLKKDMYFYREQEDNEQGNIQNEKPNNKTNDIPLLLPLDVFNLPSTYDMYDSYYKSSTYYSKDENEDKAKIKFPDNSQNKYDIMYDFKKCENTNISVEESINLNHMYYNFPSSYYVFNYLFNDYVEDLTVVDPIRIQSKT</sequence>
<dbReference type="InterPro" id="IPR025677">
    <property type="entry name" value="OST-HTH-assoc_dom"/>
</dbReference>
<evidence type="ECO:0000259" key="1">
    <source>
        <dbReference type="PROSITE" id="PS51644"/>
    </source>
</evidence>
<dbReference type="VEuPathDB" id="PlasmoDB:PGSY75_1438800"/>
<dbReference type="InterPro" id="IPR025605">
    <property type="entry name" value="OST-HTH/LOTUS_dom"/>
</dbReference>